<sequence length="185" mass="21218">MDVRTRGLTVFFEILKTYGSTFHLAWWNQIFKLIFSIFEHGRDTTSTPQTPQTDVNKVNRQRLISNCEVELPAISHRVFTSAADRSEWLNTTCNHALYSVVDIFTQFFDQIGSTLLSDLYAQLRWCCLQDHEQLARSGTSCLETVVLASGAHFDEEKWTSTINLLVGLFKTTVPHELLTWRPLSS</sequence>
<evidence type="ECO:0008006" key="3">
    <source>
        <dbReference type="Google" id="ProtNLM"/>
    </source>
</evidence>
<reference evidence="1 2" key="1">
    <citation type="submission" date="2018-11" db="EMBL/GenBank/DDBJ databases">
        <authorList>
            <consortium name="Pathogen Informatics"/>
        </authorList>
    </citation>
    <scope>NUCLEOTIDE SEQUENCE [LARGE SCALE GENOMIC DNA]</scope>
</reference>
<dbReference type="EMBL" id="UYRU01043145">
    <property type="protein sequence ID" value="VDK80477.1"/>
    <property type="molecule type" value="Genomic_DNA"/>
</dbReference>
<proteinExistence type="predicted"/>
<dbReference type="AlphaFoldDB" id="A0A3P6T5U4"/>
<accession>A0A3P6T5U4</accession>
<evidence type="ECO:0000313" key="1">
    <source>
        <dbReference type="EMBL" id="VDK80477.1"/>
    </source>
</evidence>
<dbReference type="Proteomes" id="UP000281553">
    <property type="component" value="Unassembled WGS sequence"/>
</dbReference>
<keyword evidence="2" id="KW-1185">Reference proteome</keyword>
<dbReference type="OrthoDB" id="18431at2759"/>
<name>A0A3P6T5U4_DIBLA</name>
<dbReference type="InterPro" id="IPR016024">
    <property type="entry name" value="ARM-type_fold"/>
</dbReference>
<evidence type="ECO:0000313" key="2">
    <source>
        <dbReference type="Proteomes" id="UP000281553"/>
    </source>
</evidence>
<dbReference type="SUPFAM" id="SSF48371">
    <property type="entry name" value="ARM repeat"/>
    <property type="match status" value="1"/>
</dbReference>
<protein>
    <recommendedName>
        <fullName evidence="3">Mon2 C-terminal domain-containing protein</fullName>
    </recommendedName>
</protein>
<gene>
    <name evidence="1" type="ORF">DILT_LOCUS3111</name>
</gene>
<organism evidence="1 2">
    <name type="scientific">Dibothriocephalus latus</name>
    <name type="common">Fish tapeworm</name>
    <name type="synonym">Diphyllobothrium latum</name>
    <dbReference type="NCBI Taxonomy" id="60516"/>
    <lineage>
        <taxon>Eukaryota</taxon>
        <taxon>Metazoa</taxon>
        <taxon>Spiralia</taxon>
        <taxon>Lophotrochozoa</taxon>
        <taxon>Platyhelminthes</taxon>
        <taxon>Cestoda</taxon>
        <taxon>Eucestoda</taxon>
        <taxon>Diphyllobothriidea</taxon>
        <taxon>Diphyllobothriidae</taxon>
        <taxon>Dibothriocephalus</taxon>
    </lineage>
</organism>